<dbReference type="AlphaFoldDB" id="E3I0A6"/>
<dbReference type="Proteomes" id="UP000001399">
    <property type="component" value="Chromosome"/>
</dbReference>
<organism evidence="1 2">
    <name type="scientific">Rhodomicrobium vannielii (strain ATCC 17100 / DSM 162 / LMG 4299 / NCIMB 10020 / ATH 3.1.1)</name>
    <dbReference type="NCBI Taxonomy" id="648757"/>
    <lineage>
        <taxon>Bacteria</taxon>
        <taxon>Pseudomonadati</taxon>
        <taxon>Pseudomonadota</taxon>
        <taxon>Alphaproteobacteria</taxon>
        <taxon>Hyphomicrobiales</taxon>
        <taxon>Hyphomicrobiaceae</taxon>
        <taxon>Rhodomicrobium</taxon>
    </lineage>
</organism>
<dbReference type="Gene3D" id="1.10.600.10">
    <property type="entry name" value="Farnesyl Diphosphate Synthase"/>
    <property type="match status" value="1"/>
</dbReference>
<dbReference type="GO" id="GO:0004311">
    <property type="term" value="F:geranylgeranyl diphosphate synthase activity"/>
    <property type="evidence" value="ECO:0007669"/>
    <property type="project" value="InterPro"/>
</dbReference>
<dbReference type="RefSeq" id="WP_013420593.1">
    <property type="nucleotide sequence ID" value="NC_014664.1"/>
</dbReference>
<dbReference type="SUPFAM" id="SSF48576">
    <property type="entry name" value="Terpenoid synthases"/>
    <property type="match status" value="1"/>
</dbReference>
<keyword evidence="2" id="KW-1185">Reference proteome</keyword>
<proteinExistence type="predicted"/>
<gene>
    <name evidence="1" type="ordered locus">Rvan_3020</name>
</gene>
<dbReference type="InterPro" id="IPR008949">
    <property type="entry name" value="Isoprenoid_synthase_dom_sf"/>
</dbReference>
<protein>
    <submittedName>
        <fullName evidence="1">Squalene synthase HpnC</fullName>
    </submittedName>
</protein>
<dbReference type="InterPro" id="IPR017827">
    <property type="entry name" value="HSQ_synthase_HpnC"/>
</dbReference>
<dbReference type="SFLD" id="SFLDS00005">
    <property type="entry name" value="Isoprenoid_Synthase_Type_I"/>
    <property type="match status" value="1"/>
</dbReference>
<dbReference type="EMBL" id="CP002292">
    <property type="protein sequence ID" value="ADP72224.1"/>
    <property type="molecule type" value="Genomic_DNA"/>
</dbReference>
<evidence type="ECO:0000313" key="2">
    <source>
        <dbReference type="Proteomes" id="UP000001399"/>
    </source>
</evidence>
<dbReference type="HOGENOM" id="CLU_037269_0_1_5"/>
<name>E3I0A6_RHOVT</name>
<accession>E3I0A6</accession>
<evidence type="ECO:0000313" key="1">
    <source>
        <dbReference type="EMBL" id="ADP72224.1"/>
    </source>
</evidence>
<dbReference type="SFLD" id="SFLDG01018">
    <property type="entry name" value="Squalene/Phytoene_Synthase_Lik"/>
    <property type="match status" value="1"/>
</dbReference>
<dbReference type="Pfam" id="PF00494">
    <property type="entry name" value="SQS_PSY"/>
    <property type="match status" value="1"/>
</dbReference>
<dbReference type="OrthoDB" id="9807580at2"/>
<dbReference type="PANTHER" id="PTHR31480">
    <property type="entry name" value="BIFUNCTIONAL LYCOPENE CYCLASE/PHYTOENE SYNTHASE"/>
    <property type="match status" value="1"/>
</dbReference>
<dbReference type="eggNOG" id="COG1562">
    <property type="taxonomic scope" value="Bacteria"/>
</dbReference>
<dbReference type="NCBIfam" id="TIGR03464">
    <property type="entry name" value="HpnC"/>
    <property type="match status" value="1"/>
</dbReference>
<sequence>MTAGPVWEAGEKTHRDENFPVASFLVSKRHRAPIMAFYRFARAADDVADDPNLSEDEKVFTLDAFEATLLGQTDAIAHAVPLRAALAERGLSPQHAQDLLIAFRRDARQTRYTDWDDIMDYCRYSAMPVGRFVLDVHGESRDTWPANDALCAALQINNHLQDCGADYRRLDRVYIPLDQLEGRGIAVEALAARKASPALLEVIHHLAAKTEALLGSAQLSHGIRDTRLSLEVAGIERLARKIVHLLKERDPLSERVHLSKTASASNLIAAAGLELGRRLFAPVTAQPALRGGK</sequence>
<dbReference type="STRING" id="648757.Rvan_3020"/>
<dbReference type="KEGG" id="rva:Rvan_3020"/>
<dbReference type="InterPro" id="IPR002060">
    <property type="entry name" value="Squ/phyt_synthse"/>
</dbReference>
<reference evidence="2" key="1">
    <citation type="journal article" date="2011" name="J. Bacteriol.">
        <title>Genome sequences of eight morphologically diverse alphaproteobacteria.</title>
        <authorList>
            <consortium name="US DOE Joint Genome Institute"/>
            <person name="Brown P.J."/>
            <person name="Kysela D.T."/>
            <person name="Buechlein A."/>
            <person name="Hemmerich C."/>
            <person name="Brun Y.V."/>
        </authorList>
    </citation>
    <scope>NUCLEOTIDE SEQUENCE [LARGE SCALE GENOMIC DNA]</scope>
    <source>
        <strain evidence="2">ATCC 17100 / ATH 3.1.1 / DSM 162 / LMG 4299</strain>
    </source>
</reference>